<name>A0A919UB54_9ACTN</name>
<accession>A0A919UB54</accession>
<comment type="caution">
    <text evidence="3">The sequence shown here is derived from an EMBL/GenBank/DDBJ whole genome shotgun (WGS) entry which is preliminary data.</text>
</comment>
<protein>
    <recommendedName>
        <fullName evidence="2">Ppx/GppA phosphatase N-terminal domain-containing protein</fullName>
    </recommendedName>
</protein>
<gene>
    <name evidence="3" type="ORF">Dsi01nite_033810</name>
</gene>
<dbReference type="Gene3D" id="3.30.420.40">
    <property type="match status" value="1"/>
</dbReference>
<dbReference type="AlphaFoldDB" id="A0A919UB54"/>
<dbReference type="InterPro" id="IPR043129">
    <property type="entry name" value="ATPase_NBD"/>
</dbReference>
<dbReference type="EMBL" id="BONQ01000050">
    <property type="protein sequence ID" value="GIG45340.1"/>
    <property type="molecule type" value="Genomic_DNA"/>
</dbReference>
<dbReference type="GO" id="GO:0016462">
    <property type="term" value="F:pyrophosphatase activity"/>
    <property type="evidence" value="ECO:0007669"/>
    <property type="project" value="TreeGrafter"/>
</dbReference>
<organism evidence="3 4">
    <name type="scientific">Dactylosporangium siamense</name>
    <dbReference type="NCBI Taxonomy" id="685454"/>
    <lineage>
        <taxon>Bacteria</taxon>
        <taxon>Bacillati</taxon>
        <taxon>Actinomycetota</taxon>
        <taxon>Actinomycetes</taxon>
        <taxon>Micromonosporales</taxon>
        <taxon>Micromonosporaceae</taxon>
        <taxon>Dactylosporangium</taxon>
    </lineage>
</organism>
<proteinExistence type="inferred from homology"/>
<dbReference type="PANTHER" id="PTHR30005:SF0">
    <property type="entry name" value="RETROGRADE REGULATION PROTEIN 2"/>
    <property type="match status" value="1"/>
</dbReference>
<dbReference type="InterPro" id="IPR003695">
    <property type="entry name" value="Ppx_GppA_N"/>
</dbReference>
<sequence>MRLAVLDVGSNAAHLHVVDARPGGPPQSVFRLKAPTLLADSVDDDGALSDDAVDRLVSAVTETVDASRRHAVTDLIPLATATIRDATNVEEIRHRVREAAGIELRSLSGEDEARVTFLAVRRWLDRSAGPVLLLDIGGATAEIAAGTGELPDVAVSLPLGAARITRTMLPCHPARPRDVAAVHRHVLRSVRAHAARVDGYTHKGGFARGDGAARGGGTALDGYARPGGTARPIATSKTFKQLARVAGADGRLTLAGLRDWIPRLAAMRPEERAELPGVAASRSRQLLAGAIIAAAMMEALDITHVDVCPWALREGLLLRRITELSTP</sequence>
<evidence type="ECO:0000256" key="1">
    <source>
        <dbReference type="ARBA" id="ARBA00007125"/>
    </source>
</evidence>
<evidence type="ECO:0000259" key="2">
    <source>
        <dbReference type="Pfam" id="PF02541"/>
    </source>
</evidence>
<dbReference type="Gene3D" id="3.30.420.150">
    <property type="entry name" value="Exopolyphosphatase. Domain 2"/>
    <property type="match status" value="1"/>
</dbReference>
<dbReference type="PANTHER" id="PTHR30005">
    <property type="entry name" value="EXOPOLYPHOSPHATASE"/>
    <property type="match status" value="1"/>
</dbReference>
<evidence type="ECO:0000313" key="4">
    <source>
        <dbReference type="Proteomes" id="UP000660611"/>
    </source>
</evidence>
<comment type="similarity">
    <text evidence="1">Belongs to the GppA/Ppx family.</text>
</comment>
<dbReference type="SUPFAM" id="SSF53067">
    <property type="entry name" value="Actin-like ATPase domain"/>
    <property type="match status" value="2"/>
</dbReference>
<dbReference type="InterPro" id="IPR050273">
    <property type="entry name" value="GppA/Ppx_hydrolase"/>
</dbReference>
<dbReference type="RefSeq" id="WP_203847122.1">
    <property type="nucleotide sequence ID" value="NZ_BAAAVW010000009.1"/>
</dbReference>
<keyword evidence="4" id="KW-1185">Reference proteome</keyword>
<dbReference type="Proteomes" id="UP000660611">
    <property type="component" value="Unassembled WGS sequence"/>
</dbReference>
<evidence type="ECO:0000313" key="3">
    <source>
        <dbReference type="EMBL" id="GIG45340.1"/>
    </source>
</evidence>
<reference evidence="3" key="1">
    <citation type="submission" date="2021-01" db="EMBL/GenBank/DDBJ databases">
        <title>Whole genome shotgun sequence of Dactylosporangium siamense NBRC 106093.</title>
        <authorList>
            <person name="Komaki H."/>
            <person name="Tamura T."/>
        </authorList>
    </citation>
    <scope>NUCLEOTIDE SEQUENCE</scope>
    <source>
        <strain evidence="3">NBRC 106093</strain>
    </source>
</reference>
<feature type="domain" description="Ppx/GppA phosphatase N-terminal" evidence="2">
    <location>
        <begin position="18"/>
        <end position="320"/>
    </location>
</feature>
<dbReference type="Pfam" id="PF02541">
    <property type="entry name" value="Ppx-GppA"/>
    <property type="match status" value="1"/>
</dbReference>